<dbReference type="EMBL" id="BGPR01002348">
    <property type="protein sequence ID" value="GBM71979.1"/>
    <property type="molecule type" value="Genomic_DNA"/>
</dbReference>
<dbReference type="AlphaFoldDB" id="A0A4Y2I431"/>
<dbReference type="Proteomes" id="UP000499080">
    <property type="component" value="Unassembled WGS sequence"/>
</dbReference>
<gene>
    <name evidence="1" type="ORF">AVEN_269310_1</name>
</gene>
<evidence type="ECO:0000313" key="2">
    <source>
        <dbReference type="Proteomes" id="UP000499080"/>
    </source>
</evidence>
<reference evidence="1 2" key="1">
    <citation type="journal article" date="2019" name="Sci. Rep.">
        <title>Orb-weaving spider Araneus ventricosus genome elucidates the spidroin gene catalogue.</title>
        <authorList>
            <person name="Kono N."/>
            <person name="Nakamura H."/>
            <person name="Ohtoshi R."/>
            <person name="Moran D.A.P."/>
            <person name="Shinohara A."/>
            <person name="Yoshida Y."/>
            <person name="Fujiwara M."/>
            <person name="Mori M."/>
            <person name="Tomita M."/>
            <person name="Arakawa K."/>
        </authorList>
    </citation>
    <scope>NUCLEOTIDE SEQUENCE [LARGE SCALE GENOMIC DNA]</scope>
</reference>
<name>A0A4Y2I431_ARAVE</name>
<organism evidence="1 2">
    <name type="scientific">Araneus ventricosus</name>
    <name type="common">Orbweaver spider</name>
    <name type="synonym">Epeira ventricosa</name>
    <dbReference type="NCBI Taxonomy" id="182803"/>
    <lineage>
        <taxon>Eukaryota</taxon>
        <taxon>Metazoa</taxon>
        <taxon>Ecdysozoa</taxon>
        <taxon>Arthropoda</taxon>
        <taxon>Chelicerata</taxon>
        <taxon>Arachnida</taxon>
        <taxon>Araneae</taxon>
        <taxon>Araneomorphae</taxon>
        <taxon>Entelegynae</taxon>
        <taxon>Araneoidea</taxon>
        <taxon>Araneidae</taxon>
        <taxon>Araneus</taxon>
    </lineage>
</organism>
<sequence>MISESMEVMEMREISILKSNKELPFLARPNTNCSNKPHSEKRDIGFQLLFFALYFLVFEAIPPESRFNERRQIYQTLFATSIGSLKTNHFLLKTITVKISTQIEQSLQECFRVNYALPEEKNGRNCDFANVETYEIKIVEV</sequence>
<protein>
    <submittedName>
        <fullName evidence="1">Uncharacterized protein</fullName>
    </submittedName>
</protein>
<proteinExistence type="predicted"/>
<evidence type="ECO:0000313" key="1">
    <source>
        <dbReference type="EMBL" id="GBM71979.1"/>
    </source>
</evidence>
<keyword evidence="2" id="KW-1185">Reference proteome</keyword>
<comment type="caution">
    <text evidence="1">The sequence shown here is derived from an EMBL/GenBank/DDBJ whole genome shotgun (WGS) entry which is preliminary data.</text>
</comment>
<accession>A0A4Y2I431</accession>